<proteinExistence type="predicted"/>
<keyword evidence="2" id="KW-1185">Reference proteome</keyword>
<reference evidence="1" key="1">
    <citation type="submission" date="2021-02" db="EMBL/GenBank/DDBJ databases">
        <authorList>
            <person name="Dougan E. K."/>
            <person name="Rhodes N."/>
            <person name="Thang M."/>
            <person name="Chan C."/>
        </authorList>
    </citation>
    <scope>NUCLEOTIDE SEQUENCE</scope>
</reference>
<dbReference type="AlphaFoldDB" id="A0A812VXL1"/>
<accession>A0A812VXL1</accession>
<dbReference type="Proteomes" id="UP000601435">
    <property type="component" value="Unassembled WGS sequence"/>
</dbReference>
<gene>
    <name evidence="1" type="ORF">SNEC2469_LOCUS18319</name>
</gene>
<name>A0A812VXL1_9DINO</name>
<comment type="caution">
    <text evidence="1">The sequence shown here is derived from an EMBL/GenBank/DDBJ whole genome shotgun (WGS) entry which is preliminary data.</text>
</comment>
<dbReference type="OrthoDB" id="410531at2759"/>
<sequence length="262" mass="28740">MRHAWARAQLSLVQHTAQDKDLDELEIGGVLFWKNGSDFTEATHYEVYLAEDRNGTNRSYLGNISDGASFDVPADTALEAFSHLVVYARSELVEQSTPAAARRIVDTVASVSAVSFVDLDLDEDELGGHLLWQEPSSTERVEFYVVYLALDSVGTGRSLAAGGEVLVGTQRTTLPADTSISSFNHFLVYTKSALAEQSTPVGVALYDSTAFVGNLSFADKDLDVTELGGNITWFPPADDRLVTFGMKPVHERHFWDLLFLSL</sequence>
<organism evidence="1 2">
    <name type="scientific">Symbiodinium necroappetens</name>
    <dbReference type="NCBI Taxonomy" id="1628268"/>
    <lineage>
        <taxon>Eukaryota</taxon>
        <taxon>Sar</taxon>
        <taxon>Alveolata</taxon>
        <taxon>Dinophyceae</taxon>
        <taxon>Suessiales</taxon>
        <taxon>Symbiodiniaceae</taxon>
        <taxon>Symbiodinium</taxon>
    </lineage>
</organism>
<protein>
    <submittedName>
        <fullName evidence="1">Uncharacterized protein</fullName>
    </submittedName>
</protein>
<evidence type="ECO:0000313" key="1">
    <source>
        <dbReference type="EMBL" id="CAE7648203.1"/>
    </source>
</evidence>
<evidence type="ECO:0000313" key="2">
    <source>
        <dbReference type="Proteomes" id="UP000601435"/>
    </source>
</evidence>
<dbReference type="EMBL" id="CAJNJA010030763">
    <property type="protein sequence ID" value="CAE7648203.1"/>
    <property type="molecule type" value="Genomic_DNA"/>
</dbReference>